<evidence type="ECO:0000313" key="2">
    <source>
        <dbReference type="EMBL" id="MXU83974.1"/>
    </source>
</evidence>
<dbReference type="AlphaFoldDB" id="A0A6B0U5C2"/>
<keyword evidence="1" id="KW-0472">Membrane</keyword>
<protein>
    <submittedName>
        <fullName evidence="2">Uncharacterized protein</fullName>
    </submittedName>
</protein>
<evidence type="ECO:0000256" key="1">
    <source>
        <dbReference type="SAM" id="Phobius"/>
    </source>
</evidence>
<dbReference type="EMBL" id="GIFC01001891">
    <property type="protein sequence ID" value="MXU83974.1"/>
    <property type="molecule type" value="Transcribed_RNA"/>
</dbReference>
<name>A0A6B0U5C2_IXORI</name>
<reference evidence="2" key="1">
    <citation type="submission" date="2019-12" db="EMBL/GenBank/DDBJ databases">
        <title>An insight into the sialome of adult female Ixodes ricinus ticks feeding for 6 days.</title>
        <authorList>
            <person name="Perner J."/>
            <person name="Ribeiro J.M.C."/>
        </authorList>
    </citation>
    <scope>NUCLEOTIDE SEQUENCE</scope>
    <source>
        <strain evidence="2">Semi-engorged</strain>
        <tissue evidence="2">Salivary glands</tissue>
    </source>
</reference>
<keyword evidence="1" id="KW-1133">Transmembrane helix</keyword>
<accession>A0A6B0U5C2</accession>
<proteinExistence type="predicted"/>
<keyword evidence="1" id="KW-0812">Transmembrane</keyword>
<feature type="transmembrane region" description="Helical" evidence="1">
    <location>
        <begin position="34"/>
        <end position="51"/>
    </location>
</feature>
<sequence length="78" mass="9312">MLQTRSQVFLTVLLAVTSVISVFSIVFCHSSGSMLLEQSLLFPIIYSYWSLHYRNRTKRFVHFRKACAFRFFYSRHLQ</sequence>
<organism evidence="2">
    <name type="scientific">Ixodes ricinus</name>
    <name type="common">Common tick</name>
    <name type="synonym">Acarus ricinus</name>
    <dbReference type="NCBI Taxonomy" id="34613"/>
    <lineage>
        <taxon>Eukaryota</taxon>
        <taxon>Metazoa</taxon>
        <taxon>Ecdysozoa</taxon>
        <taxon>Arthropoda</taxon>
        <taxon>Chelicerata</taxon>
        <taxon>Arachnida</taxon>
        <taxon>Acari</taxon>
        <taxon>Parasitiformes</taxon>
        <taxon>Ixodida</taxon>
        <taxon>Ixodoidea</taxon>
        <taxon>Ixodidae</taxon>
        <taxon>Ixodinae</taxon>
        <taxon>Ixodes</taxon>
    </lineage>
</organism>